<evidence type="ECO:0000256" key="8">
    <source>
        <dbReference type="ARBA" id="ARBA00030592"/>
    </source>
</evidence>
<dbReference type="InterPro" id="IPR036565">
    <property type="entry name" value="Mur-like_cat_sf"/>
</dbReference>
<dbReference type="InterPro" id="IPR004101">
    <property type="entry name" value="Mur_ligase_C"/>
</dbReference>
<keyword evidence="5 10" id="KW-0547">Nucleotide-binding</keyword>
<comment type="caution">
    <text evidence="13">The sequence shown here is derived from an EMBL/GenBank/DDBJ whole genome shotgun (WGS) entry which is preliminary data.</text>
</comment>
<evidence type="ECO:0000313" key="14">
    <source>
        <dbReference type="Proteomes" id="UP001596620"/>
    </source>
</evidence>
<dbReference type="SUPFAM" id="SSF53623">
    <property type="entry name" value="MurD-like peptide ligases, catalytic domain"/>
    <property type="match status" value="1"/>
</dbReference>
<dbReference type="Gene3D" id="3.90.190.20">
    <property type="entry name" value="Mur ligase, C-terminal domain"/>
    <property type="match status" value="1"/>
</dbReference>
<dbReference type="Gene3D" id="3.40.1190.10">
    <property type="entry name" value="Mur-like, catalytic domain"/>
    <property type="match status" value="1"/>
</dbReference>
<dbReference type="EMBL" id="JBHTGR010000057">
    <property type="protein sequence ID" value="MFC7747965.1"/>
    <property type="molecule type" value="Genomic_DNA"/>
</dbReference>
<evidence type="ECO:0000256" key="4">
    <source>
        <dbReference type="ARBA" id="ARBA00022723"/>
    </source>
</evidence>
<dbReference type="SUPFAM" id="SSF53244">
    <property type="entry name" value="MurD-like peptide ligases, peptide-binding domain"/>
    <property type="match status" value="1"/>
</dbReference>
<dbReference type="Proteomes" id="UP001596620">
    <property type="component" value="Unassembled WGS sequence"/>
</dbReference>
<dbReference type="Pfam" id="PF08245">
    <property type="entry name" value="Mur_ligase_M"/>
    <property type="match status" value="1"/>
</dbReference>
<keyword evidence="4" id="KW-0479">Metal-binding</keyword>
<feature type="domain" description="Mur ligase central" evidence="12">
    <location>
        <begin position="46"/>
        <end position="270"/>
    </location>
</feature>
<keyword evidence="6 10" id="KW-0067">ATP-binding</keyword>
<dbReference type="PANTHER" id="PTHR11136:SF0">
    <property type="entry name" value="DIHYDROFOLATE SYNTHETASE-RELATED"/>
    <property type="match status" value="1"/>
</dbReference>
<evidence type="ECO:0000259" key="11">
    <source>
        <dbReference type="Pfam" id="PF02875"/>
    </source>
</evidence>
<evidence type="ECO:0000256" key="7">
    <source>
        <dbReference type="ARBA" id="ARBA00022842"/>
    </source>
</evidence>
<dbReference type="NCBIfam" id="TIGR01499">
    <property type="entry name" value="folC"/>
    <property type="match status" value="1"/>
</dbReference>
<evidence type="ECO:0000256" key="6">
    <source>
        <dbReference type="ARBA" id="ARBA00022840"/>
    </source>
</evidence>
<evidence type="ECO:0000256" key="1">
    <source>
        <dbReference type="ARBA" id="ARBA00008276"/>
    </source>
</evidence>
<reference evidence="14" key="1">
    <citation type="journal article" date="2019" name="Int. J. Syst. Evol. Microbiol.">
        <title>The Global Catalogue of Microorganisms (GCM) 10K type strain sequencing project: providing services to taxonomists for standard genome sequencing and annotation.</title>
        <authorList>
            <consortium name="The Broad Institute Genomics Platform"/>
            <consortium name="The Broad Institute Genome Sequencing Center for Infectious Disease"/>
            <person name="Wu L."/>
            <person name="Ma J."/>
        </authorList>
    </citation>
    <scope>NUCLEOTIDE SEQUENCE [LARGE SCALE GENOMIC DNA]</scope>
    <source>
        <strain evidence="14">JCM 30234</strain>
    </source>
</reference>
<accession>A0ABW2UZI9</accession>
<organism evidence="13 14">
    <name type="scientific">Lentibacillus kimchii</name>
    <dbReference type="NCBI Taxonomy" id="1542911"/>
    <lineage>
        <taxon>Bacteria</taxon>
        <taxon>Bacillati</taxon>
        <taxon>Bacillota</taxon>
        <taxon>Bacilli</taxon>
        <taxon>Bacillales</taxon>
        <taxon>Bacillaceae</taxon>
        <taxon>Lentibacillus</taxon>
    </lineage>
</organism>
<comment type="catalytic activity">
    <reaction evidence="9">
        <text>(6S)-5,6,7,8-tetrahydrofolyl-(gamma-L-Glu)(n) + L-glutamate + ATP = (6S)-5,6,7,8-tetrahydrofolyl-(gamma-L-Glu)(n+1) + ADP + phosphate + H(+)</text>
        <dbReference type="Rhea" id="RHEA:10580"/>
        <dbReference type="Rhea" id="RHEA-COMP:14738"/>
        <dbReference type="Rhea" id="RHEA-COMP:14740"/>
        <dbReference type="ChEBI" id="CHEBI:15378"/>
        <dbReference type="ChEBI" id="CHEBI:29985"/>
        <dbReference type="ChEBI" id="CHEBI:30616"/>
        <dbReference type="ChEBI" id="CHEBI:43474"/>
        <dbReference type="ChEBI" id="CHEBI:141005"/>
        <dbReference type="ChEBI" id="CHEBI:456216"/>
        <dbReference type="EC" id="6.3.2.17"/>
    </reaction>
</comment>
<evidence type="ECO:0000313" key="13">
    <source>
        <dbReference type="EMBL" id="MFC7747965.1"/>
    </source>
</evidence>
<keyword evidence="3 10" id="KW-0436">Ligase</keyword>
<dbReference type="InterPro" id="IPR036615">
    <property type="entry name" value="Mur_ligase_C_dom_sf"/>
</dbReference>
<dbReference type="GO" id="GO:0016874">
    <property type="term" value="F:ligase activity"/>
    <property type="evidence" value="ECO:0007669"/>
    <property type="project" value="UniProtKB-KW"/>
</dbReference>
<gene>
    <name evidence="13" type="ORF">ACFQU8_12285</name>
</gene>
<evidence type="ECO:0000256" key="9">
    <source>
        <dbReference type="ARBA" id="ARBA00047493"/>
    </source>
</evidence>
<evidence type="ECO:0000256" key="10">
    <source>
        <dbReference type="PIRNR" id="PIRNR001563"/>
    </source>
</evidence>
<comment type="similarity">
    <text evidence="1 10">Belongs to the folylpolyglutamate synthase family.</text>
</comment>
<dbReference type="Pfam" id="PF02875">
    <property type="entry name" value="Mur_ligase_C"/>
    <property type="match status" value="1"/>
</dbReference>
<sequence>MFDQYQQVEQFLQKRRQYGVKPGLERINKLLYLLGDPENNIQAIHIAGTNGKGSTVHYLKKALMANGFHVGAFQSPSLTGYTGHITLNDTSIPETAFVYYANIIYPVVERLDAVNHHPTEFEIITAMAFLYFADTTDIALIEAGMGGRADTTNCFMPLLSIITNVSWDHTAFLGKTLDAIAWHKAGIIKGNKPIIAGEMNQDARSVIEQEASSQNAPLYLADEAFHYKTANSNGSELAFNWLSNAGDQLEITLPTAGVYQINNASLAVMALVLLKDIGFQLDMQVSARGLAETRIPGRFEQMHTRPAIILDGAHNLGGVRAFTTALQYHYADADKHLIFAAFHDKDLKNMLDELEPYFSSVTLTTFDHPRAASLEQLQNNSHHQAQQAVQDWRKAIRDMSSARENDCCCITGSMQFIGMVRAYMHDGPCPE</sequence>
<proteinExistence type="inferred from homology"/>
<keyword evidence="14" id="KW-1185">Reference proteome</keyword>
<dbReference type="PIRSF" id="PIRSF001563">
    <property type="entry name" value="Folylpolyglu_synth"/>
    <property type="match status" value="1"/>
</dbReference>
<name>A0ABW2UZI9_9BACI</name>
<keyword evidence="7" id="KW-0460">Magnesium</keyword>
<evidence type="ECO:0000256" key="5">
    <source>
        <dbReference type="ARBA" id="ARBA00022741"/>
    </source>
</evidence>
<protein>
    <recommendedName>
        <fullName evidence="2">tetrahydrofolate synthase</fullName>
        <ecNumber evidence="2">6.3.2.17</ecNumber>
    </recommendedName>
    <alternativeName>
        <fullName evidence="8">Tetrahydrofolylpolyglutamate synthase</fullName>
    </alternativeName>
</protein>
<evidence type="ECO:0000256" key="2">
    <source>
        <dbReference type="ARBA" id="ARBA00013025"/>
    </source>
</evidence>
<evidence type="ECO:0000259" key="12">
    <source>
        <dbReference type="Pfam" id="PF08245"/>
    </source>
</evidence>
<dbReference type="EC" id="6.3.2.17" evidence="2"/>
<evidence type="ECO:0000256" key="3">
    <source>
        <dbReference type="ARBA" id="ARBA00022598"/>
    </source>
</evidence>
<dbReference type="RefSeq" id="WP_382360656.1">
    <property type="nucleotide sequence ID" value="NZ_JBHTGR010000057.1"/>
</dbReference>
<dbReference type="InterPro" id="IPR013221">
    <property type="entry name" value="Mur_ligase_cen"/>
</dbReference>
<feature type="domain" description="Mur ligase C-terminal" evidence="11">
    <location>
        <begin position="297"/>
        <end position="413"/>
    </location>
</feature>
<dbReference type="PANTHER" id="PTHR11136">
    <property type="entry name" value="FOLYLPOLYGLUTAMATE SYNTHASE-RELATED"/>
    <property type="match status" value="1"/>
</dbReference>
<dbReference type="InterPro" id="IPR001645">
    <property type="entry name" value="Folylpolyglutamate_synth"/>
</dbReference>